<reference evidence="6 7" key="1">
    <citation type="submission" date="2016-03" db="EMBL/GenBank/DDBJ databases">
        <title>Complete genome sequence of a novel chlorpyrifos degrading bacterium, Cupriavidus nantongensis sp. X1.</title>
        <authorList>
            <person name="Fang L."/>
        </authorList>
    </citation>
    <scope>NUCLEOTIDE SEQUENCE [LARGE SCALE GENOMIC DNA]</scope>
    <source>
        <strain evidence="6 7">X1</strain>
    </source>
</reference>
<evidence type="ECO:0000313" key="6">
    <source>
        <dbReference type="EMBL" id="AMR79695.1"/>
    </source>
</evidence>
<name>A0A142JNN3_9BURK</name>
<proteinExistence type="inferred from homology"/>
<dbReference type="InterPro" id="IPR042092">
    <property type="entry name" value="PsdUridine_s_RsuA/RluB/E/F_cat"/>
</dbReference>
<dbReference type="OrthoDB" id="9807213at2"/>
<sequence>MTLIALNKPFGTMSQFSEHPTRPTLASCVSVPGVYPAGRLDADSEGLLLLTDDGTLQARIADPRHKLEKTYLAQVEGIADADALARLRAGVDLGDFVTQPATVRAIEAPDWLWPRHPPVRFRAAIPTSWLELKIREGKNRQVRRMTAAVGFPTLRLIRVAIGALDLRVLGLAPGESCEVPLAESGLPLATSPGRPAPAPRSHVSKTRQANGAKRCLRYKS</sequence>
<dbReference type="Gene3D" id="3.30.70.1560">
    <property type="entry name" value="Alpha-L RNA-binding motif"/>
    <property type="match status" value="1"/>
</dbReference>
<dbReference type="GO" id="GO:0003723">
    <property type="term" value="F:RNA binding"/>
    <property type="evidence" value="ECO:0007669"/>
    <property type="project" value="InterPro"/>
</dbReference>
<organism evidence="6 7">
    <name type="scientific">Cupriavidus nantongensis</name>
    <dbReference type="NCBI Taxonomy" id="1796606"/>
    <lineage>
        <taxon>Bacteria</taxon>
        <taxon>Pseudomonadati</taxon>
        <taxon>Pseudomonadota</taxon>
        <taxon>Betaproteobacteria</taxon>
        <taxon>Burkholderiales</taxon>
        <taxon>Burkholderiaceae</taxon>
        <taxon>Cupriavidus</taxon>
    </lineage>
</organism>
<dbReference type="GO" id="GO:0009982">
    <property type="term" value="F:pseudouridine synthase activity"/>
    <property type="evidence" value="ECO:0007669"/>
    <property type="project" value="InterPro"/>
</dbReference>
<feature type="region of interest" description="Disordered" evidence="4">
    <location>
        <begin position="185"/>
        <end position="220"/>
    </location>
</feature>
<evidence type="ECO:0000256" key="3">
    <source>
        <dbReference type="RuleBase" id="RU003887"/>
    </source>
</evidence>
<dbReference type="Gene3D" id="3.30.70.580">
    <property type="entry name" value="Pseudouridine synthase I, catalytic domain, N-terminal subdomain"/>
    <property type="match status" value="1"/>
</dbReference>
<dbReference type="GO" id="GO:0006364">
    <property type="term" value="P:rRNA processing"/>
    <property type="evidence" value="ECO:0007669"/>
    <property type="project" value="UniProtKB-ARBA"/>
</dbReference>
<dbReference type="InterPro" id="IPR020103">
    <property type="entry name" value="PsdUridine_synth_cat_dom_sf"/>
</dbReference>
<dbReference type="InterPro" id="IPR020094">
    <property type="entry name" value="TruA/RsuA/RluB/E/F_N"/>
</dbReference>
<dbReference type="InterPro" id="IPR006145">
    <property type="entry name" value="PsdUridine_synth_RsuA/RluA"/>
</dbReference>
<dbReference type="EMBL" id="CP014844">
    <property type="protein sequence ID" value="AMR79695.1"/>
    <property type="molecule type" value="Genomic_DNA"/>
</dbReference>
<dbReference type="RefSeq" id="WP_062801637.1">
    <property type="nucleotide sequence ID" value="NZ_CP014844.1"/>
</dbReference>
<dbReference type="Pfam" id="PF00849">
    <property type="entry name" value="PseudoU_synth_2"/>
    <property type="match status" value="1"/>
</dbReference>
<dbReference type="STRING" id="1796606.A2G96_19140"/>
<keyword evidence="2 3" id="KW-0413">Isomerase</keyword>
<dbReference type="KEGG" id="cnan:A2G96_19140"/>
<dbReference type="GO" id="GO:0001522">
    <property type="term" value="P:pseudouridine synthesis"/>
    <property type="evidence" value="ECO:0007669"/>
    <property type="project" value="InterPro"/>
</dbReference>
<dbReference type="EC" id="5.4.99.-" evidence="3"/>
<protein>
    <recommendedName>
        <fullName evidence="3">Pseudouridine synthase</fullName>
        <ecNumber evidence="3">5.4.99.-</ecNumber>
    </recommendedName>
</protein>
<feature type="domain" description="Pseudouridine synthase RsuA/RluA-like" evidence="5">
    <location>
        <begin position="3"/>
        <end position="148"/>
    </location>
</feature>
<dbReference type="InterPro" id="IPR000748">
    <property type="entry name" value="PsdUridine_synth_RsuA/RluB/E/F"/>
</dbReference>
<dbReference type="GO" id="GO:0140098">
    <property type="term" value="F:catalytic activity, acting on RNA"/>
    <property type="evidence" value="ECO:0007669"/>
    <property type="project" value="UniProtKB-ARBA"/>
</dbReference>
<dbReference type="PANTHER" id="PTHR47683">
    <property type="entry name" value="PSEUDOURIDINE SYNTHASE FAMILY PROTEIN-RELATED"/>
    <property type="match status" value="1"/>
</dbReference>
<evidence type="ECO:0000256" key="1">
    <source>
        <dbReference type="ARBA" id="ARBA00008348"/>
    </source>
</evidence>
<dbReference type="Proteomes" id="UP000075238">
    <property type="component" value="Chromosome 1"/>
</dbReference>
<evidence type="ECO:0000259" key="5">
    <source>
        <dbReference type="Pfam" id="PF00849"/>
    </source>
</evidence>
<evidence type="ECO:0000256" key="2">
    <source>
        <dbReference type="ARBA" id="ARBA00023235"/>
    </source>
</evidence>
<keyword evidence="7" id="KW-1185">Reference proteome</keyword>
<accession>A0A142JNN3</accession>
<dbReference type="AlphaFoldDB" id="A0A142JNN3"/>
<dbReference type="InterPro" id="IPR050343">
    <property type="entry name" value="RsuA_PseudoU_synthase"/>
</dbReference>
<dbReference type="PROSITE" id="PS01149">
    <property type="entry name" value="PSI_RSU"/>
    <property type="match status" value="1"/>
</dbReference>
<evidence type="ECO:0000313" key="7">
    <source>
        <dbReference type="Proteomes" id="UP000075238"/>
    </source>
</evidence>
<dbReference type="PANTHER" id="PTHR47683:SF2">
    <property type="entry name" value="RNA-BINDING S4 DOMAIN-CONTAINING PROTEIN"/>
    <property type="match status" value="1"/>
</dbReference>
<comment type="similarity">
    <text evidence="1 3">Belongs to the pseudouridine synthase RsuA family.</text>
</comment>
<dbReference type="InterPro" id="IPR018496">
    <property type="entry name" value="PsdUridine_synth_RsuA/RluB_CS"/>
</dbReference>
<gene>
    <name evidence="6" type="ORF">A2G96_19140</name>
</gene>
<evidence type="ECO:0000256" key="4">
    <source>
        <dbReference type="SAM" id="MobiDB-lite"/>
    </source>
</evidence>
<dbReference type="SUPFAM" id="SSF55120">
    <property type="entry name" value="Pseudouridine synthase"/>
    <property type="match status" value="1"/>
</dbReference>
<dbReference type="NCBIfam" id="TIGR00093">
    <property type="entry name" value="pseudouridine synthase"/>
    <property type="match status" value="1"/>
</dbReference>